<dbReference type="Proteomes" id="UP001501523">
    <property type="component" value="Unassembled WGS sequence"/>
</dbReference>
<feature type="domain" description="DUF2268" evidence="2">
    <location>
        <begin position="173"/>
        <end position="285"/>
    </location>
</feature>
<name>A0ABP3TJV9_9GAMM</name>
<evidence type="ECO:0000313" key="3">
    <source>
        <dbReference type="EMBL" id="GAA0708026.1"/>
    </source>
</evidence>
<protein>
    <recommendedName>
        <fullName evidence="2">DUF2268 domain-containing protein</fullName>
    </recommendedName>
</protein>
<dbReference type="Pfam" id="PF10026">
    <property type="entry name" value="DUF2268"/>
    <property type="match status" value="1"/>
</dbReference>
<organism evidence="3 4">
    <name type="scientific">Dokdonella soli</name>
    <dbReference type="NCBI Taxonomy" id="529810"/>
    <lineage>
        <taxon>Bacteria</taxon>
        <taxon>Pseudomonadati</taxon>
        <taxon>Pseudomonadota</taxon>
        <taxon>Gammaproteobacteria</taxon>
        <taxon>Lysobacterales</taxon>
        <taxon>Rhodanobacteraceae</taxon>
        <taxon>Dokdonella</taxon>
    </lineage>
</organism>
<evidence type="ECO:0000259" key="2">
    <source>
        <dbReference type="Pfam" id="PF10026"/>
    </source>
</evidence>
<keyword evidence="4" id="KW-1185">Reference proteome</keyword>
<proteinExistence type="predicted"/>
<comment type="caution">
    <text evidence="3">The sequence shown here is derived from an EMBL/GenBank/DDBJ whole genome shotgun (WGS) entry which is preliminary data.</text>
</comment>
<evidence type="ECO:0000256" key="1">
    <source>
        <dbReference type="SAM" id="SignalP"/>
    </source>
</evidence>
<feature type="signal peptide" evidence="1">
    <location>
        <begin position="1"/>
        <end position="22"/>
    </location>
</feature>
<evidence type="ECO:0000313" key="4">
    <source>
        <dbReference type="Proteomes" id="UP001501523"/>
    </source>
</evidence>
<reference evidence="4" key="1">
    <citation type="journal article" date="2019" name="Int. J. Syst. Evol. Microbiol.">
        <title>The Global Catalogue of Microorganisms (GCM) 10K type strain sequencing project: providing services to taxonomists for standard genome sequencing and annotation.</title>
        <authorList>
            <consortium name="The Broad Institute Genomics Platform"/>
            <consortium name="The Broad Institute Genome Sequencing Center for Infectious Disease"/>
            <person name="Wu L."/>
            <person name="Ma J."/>
        </authorList>
    </citation>
    <scope>NUCLEOTIDE SEQUENCE [LARGE SCALE GENOMIC DNA]</scope>
    <source>
        <strain evidence="4">JCM 15421</strain>
    </source>
</reference>
<sequence length="322" mass="34910">MKHAHVMVVVNALILPVISGWAGSAASIASDLPDGPVIHIEDVAAFYKLYDATNGHPTAEQLQHEYLDPGSAGLHRMAQLRNVTGASIAAAMTKYPDIYADAKRCMAVLPTGRKRVATALHNLGHLYPEAQFPPVTIAIGRGKPVGVTDATGVMIGLEALCAVTWMEPNLEDRFVHVVAHEYAHVQQAIASPALYDDEKPTVIEESLIEGAAEFTAELTSGSVSSTDLKAITKGREKAIETAFVADENETDLSKWLYNGTLTKPGDLGYWVGYRIAKSYYEHASDKRRAIREILDMKDPKEFLAKSGWYPGIVLHQTDASGG</sequence>
<dbReference type="InterPro" id="IPR018728">
    <property type="entry name" value="DUF2268"/>
</dbReference>
<gene>
    <name evidence="3" type="ORF">GCM10009105_07240</name>
</gene>
<feature type="chain" id="PRO_5045234674" description="DUF2268 domain-containing protein" evidence="1">
    <location>
        <begin position="23"/>
        <end position="322"/>
    </location>
</feature>
<dbReference type="EMBL" id="BAAAEU010000004">
    <property type="protein sequence ID" value="GAA0708026.1"/>
    <property type="molecule type" value="Genomic_DNA"/>
</dbReference>
<dbReference type="RefSeq" id="WP_343787261.1">
    <property type="nucleotide sequence ID" value="NZ_BAAAEU010000004.1"/>
</dbReference>
<accession>A0ABP3TJV9</accession>
<keyword evidence="1" id="KW-0732">Signal</keyword>